<gene>
    <name evidence="2" type="ORF">AAL_04768</name>
</gene>
<dbReference type="GO" id="GO:0044773">
    <property type="term" value="P:mitotic DNA damage checkpoint signaling"/>
    <property type="evidence" value="ECO:0007669"/>
    <property type="project" value="TreeGrafter"/>
</dbReference>
<keyword evidence="2" id="KW-0418">Kinase</keyword>
<dbReference type="SMART" id="SM00220">
    <property type="entry name" value="S_TKc"/>
    <property type="match status" value="1"/>
</dbReference>
<dbReference type="GO" id="GO:0004674">
    <property type="term" value="F:protein serine/threonine kinase activity"/>
    <property type="evidence" value="ECO:0007669"/>
    <property type="project" value="TreeGrafter"/>
</dbReference>
<accession>A0A168BNM9</accession>
<dbReference type="Pfam" id="PF00069">
    <property type="entry name" value="Pkinase"/>
    <property type="match status" value="1"/>
</dbReference>
<dbReference type="PROSITE" id="PS50011">
    <property type="entry name" value="PROTEIN_KINASE_DOM"/>
    <property type="match status" value="1"/>
</dbReference>
<dbReference type="SUPFAM" id="SSF56112">
    <property type="entry name" value="Protein kinase-like (PK-like)"/>
    <property type="match status" value="1"/>
</dbReference>
<evidence type="ECO:0000259" key="1">
    <source>
        <dbReference type="PROSITE" id="PS50011"/>
    </source>
</evidence>
<feature type="domain" description="Protein kinase" evidence="1">
    <location>
        <begin position="1"/>
        <end position="285"/>
    </location>
</feature>
<evidence type="ECO:0000313" key="3">
    <source>
        <dbReference type="Proteomes" id="UP000078544"/>
    </source>
</evidence>
<evidence type="ECO:0000313" key="2">
    <source>
        <dbReference type="EMBL" id="KZZ95537.1"/>
    </source>
</evidence>
<dbReference type="OrthoDB" id="5979581at2759"/>
<dbReference type="STRING" id="1081109.A0A168BNM9"/>
<dbReference type="AlphaFoldDB" id="A0A168BNM9"/>
<dbReference type="GO" id="GO:0005524">
    <property type="term" value="F:ATP binding"/>
    <property type="evidence" value="ECO:0007669"/>
    <property type="project" value="InterPro"/>
</dbReference>
<dbReference type="InterPro" id="IPR000719">
    <property type="entry name" value="Prot_kinase_dom"/>
</dbReference>
<dbReference type="PANTHER" id="PTHR44167">
    <property type="entry name" value="OVARIAN-SPECIFIC SERINE/THREONINE-PROTEIN KINASE LOK-RELATED"/>
    <property type="match status" value="1"/>
</dbReference>
<name>A0A168BNM9_9HYPO</name>
<dbReference type="Proteomes" id="UP000078544">
    <property type="component" value="Unassembled WGS sequence"/>
</dbReference>
<protein>
    <submittedName>
        <fullName evidence="2">Protein kinase-like domain protein</fullName>
    </submittedName>
</protein>
<keyword evidence="2" id="KW-0808">Transferase</keyword>
<dbReference type="EMBL" id="AZGY01000009">
    <property type="protein sequence ID" value="KZZ95537.1"/>
    <property type="molecule type" value="Genomic_DNA"/>
</dbReference>
<dbReference type="PANTHER" id="PTHR44167:SF30">
    <property type="entry name" value="PHOSPHORYLASE KINASE"/>
    <property type="match status" value="1"/>
</dbReference>
<dbReference type="Gene3D" id="1.10.510.10">
    <property type="entry name" value="Transferase(Phosphotransferase) domain 1"/>
    <property type="match status" value="1"/>
</dbReference>
<keyword evidence="3" id="KW-1185">Reference proteome</keyword>
<organism evidence="2 3">
    <name type="scientific">Moelleriella libera RCEF 2490</name>
    <dbReference type="NCBI Taxonomy" id="1081109"/>
    <lineage>
        <taxon>Eukaryota</taxon>
        <taxon>Fungi</taxon>
        <taxon>Dikarya</taxon>
        <taxon>Ascomycota</taxon>
        <taxon>Pezizomycotina</taxon>
        <taxon>Sordariomycetes</taxon>
        <taxon>Hypocreomycetidae</taxon>
        <taxon>Hypocreales</taxon>
        <taxon>Clavicipitaceae</taxon>
        <taxon>Moelleriella</taxon>
    </lineage>
</organism>
<comment type="caution">
    <text evidence="2">The sequence shown here is derived from an EMBL/GenBank/DDBJ whole genome shotgun (WGS) entry which is preliminary data.</text>
</comment>
<reference evidence="2 3" key="1">
    <citation type="journal article" date="2016" name="Genome Biol. Evol.">
        <title>Divergent and convergent evolution of fungal pathogenicity.</title>
        <authorList>
            <person name="Shang Y."/>
            <person name="Xiao G."/>
            <person name="Zheng P."/>
            <person name="Cen K."/>
            <person name="Zhan S."/>
            <person name="Wang C."/>
        </authorList>
    </citation>
    <scope>NUCLEOTIDE SEQUENCE [LARGE SCALE GENOMIC DNA]</scope>
    <source>
        <strain evidence="2 3">RCEF 2490</strain>
    </source>
</reference>
<sequence length="304" mass="34796">MAARCSLLDAKKASGSRLFHLDVARSLAAQLCLAVSFVHTQGFVHGDLHLDNMLLRLPQALNKLSIPQFYACFGHPEPQLVRRLDGKPNPPGVPSHLFPPVWLGVASHELILPEATLLLADFGVAWRPSDESRSISQIPLVMRPPEAFFEPEIPLTFASDVWSLGCAIFEILAHRSLIDGFIAPQDEITAQQIHLQGILPHEWWETWEKRSKWFDQDGKPLSNDCDVWNWERRFEEWVQEPRSDKGMTVLNGDEKRALLELLQRMLSWRPEERPSVQDVLASAWMRDWALPAFEQGERRRRHPG</sequence>
<dbReference type="InterPro" id="IPR011009">
    <property type="entry name" value="Kinase-like_dom_sf"/>
</dbReference>
<dbReference type="GO" id="GO:0005634">
    <property type="term" value="C:nucleus"/>
    <property type="evidence" value="ECO:0007669"/>
    <property type="project" value="TreeGrafter"/>
</dbReference>
<proteinExistence type="predicted"/>